<dbReference type="Proteomes" id="UP000293268">
    <property type="component" value="Unassembled WGS sequence"/>
</dbReference>
<evidence type="ECO:0000313" key="5">
    <source>
        <dbReference type="Proteomes" id="UP000293208"/>
    </source>
</evidence>
<dbReference type="EMBL" id="PCHA01000018">
    <property type="protein sequence ID" value="PKU95177.1"/>
    <property type="molecule type" value="Genomic_DNA"/>
</dbReference>
<evidence type="ECO:0000313" key="6">
    <source>
        <dbReference type="Proteomes" id="UP000293268"/>
    </source>
</evidence>
<dbReference type="AlphaFoldDB" id="A0A2N3QT36"/>
<accession>A0A2N3QT36</accession>
<name>A0A2N3QT36_9BIFI</name>
<evidence type="ECO:0000313" key="1">
    <source>
        <dbReference type="EMBL" id="PKU95177.1"/>
    </source>
</evidence>
<comment type="caution">
    <text evidence="1">The sequence shown here is derived from an EMBL/GenBank/DDBJ whole genome shotgun (WGS) entry which is preliminary data.</text>
</comment>
<reference evidence="1 4" key="1">
    <citation type="submission" date="2017-10" db="EMBL/GenBank/DDBJ databases">
        <title>Bifidobacterium genomics.</title>
        <authorList>
            <person name="Lugli G.A."/>
            <person name="Milani C."/>
            <person name="Mancabelli L."/>
        </authorList>
    </citation>
    <scope>NUCLEOTIDE SEQUENCE [LARGE SCALE GENOMIC DNA]</scope>
    <source>
        <strain evidence="1 4">1747B</strain>
    </source>
</reference>
<proteinExistence type="predicted"/>
<organism evidence="1 4">
    <name type="scientific">Bifidobacterium pseudolongum subsp. globosum</name>
    <dbReference type="NCBI Taxonomy" id="1690"/>
    <lineage>
        <taxon>Bacteria</taxon>
        <taxon>Bacillati</taxon>
        <taxon>Actinomycetota</taxon>
        <taxon>Actinomycetes</taxon>
        <taxon>Bifidobacteriales</taxon>
        <taxon>Bifidobacteriaceae</taxon>
        <taxon>Bifidobacterium</taxon>
    </lineage>
</organism>
<reference evidence="3 6" key="2">
    <citation type="submission" date="2019-01" db="EMBL/GenBank/DDBJ databases">
        <title>Unveiling genomic diversity among members of the Bifidobacterium pseudolongum species, a widely distributed gut commensal of the animal kingdom.</title>
        <authorList>
            <person name="Lugli G.A."/>
            <person name="Duranti S."/>
            <person name="Albert K."/>
            <person name="Mancabelli L."/>
            <person name="Napoli S."/>
            <person name="Viappiani A."/>
            <person name="Anzalone R."/>
            <person name="Longhi G."/>
            <person name="Milani C."/>
            <person name="Turroni F."/>
            <person name="Alessandri G."/>
            <person name="Sela D.A."/>
            <person name="Van Sinderen D."/>
            <person name="Ventura M."/>
        </authorList>
    </citation>
    <scope>NUCLEOTIDE SEQUENCE [LARGE SCALE GENOMIC DNA]</scope>
    <source>
        <strain evidence="2 5">2001B</strain>
        <strain evidence="3 6">2072B</strain>
    </source>
</reference>
<evidence type="ECO:0000313" key="4">
    <source>
        <dbReference type="Proteomes" id="UP000233722"/>
    </source>
</evidence>
<dbReference type="EMBL" id="SBKU01000007">
    <property type="protein sequence ID" value="RYQ68144.1"/>
    <property type="molecule type" value="Genomic_DNA"/>
</dbReference>
<dbReference type="Proteomes" id="UP000293208">
    <property type="component" value="Unassembled WGS sequence"/>
</dbReference>
<dbReference type="EMBL" id="RYUY01000002">
    <property type="protein sequence ID" value="RYQ39893.1"/>
    <property type="molecule type" value="Genomic_DNA"/>
</dbReference>
<dbReference type="Proteomes" id="UP000233722">
    <property type="component" value="Unassembled WGS sequence"/>
</dbReference>
<sequence length="47" mass="5281">MTTSSSDVVYRLRARIVKVRIAAAANAAIVSGYGRIRHLRRVIERQV</sequence>
<gene>
    <name evidence="1" type="ORF">CQR45_0821</name>
    <name evidence="2" type="ORF">PG2001B_0856</name>
    <name evidence="3" type="ORF">PG2072B_0747</name>
</gene>
<protein>
    <submittedName>
        <fullName evidence="1">Uncharacterized protein</fullName>
    </submittedName>
</protein>
<evidence type="ECO:0000313" key="3">
    <source>
        <dbReference type="EMBL" id="RYQ68144.1"/>
    </source>
</evidence>
<evidence type="ECO:0000313" key="2">
    <source>
        <dbReference type="EMBL" id="RYQ39893.1"/>
    </source>
</evidence>